<dbReference type="PANTHER" id="PTHR10380">
    <property type="entry name" value="CUTICLE PROTEIN"/>
    <property type="match status" value="1"/>
</dbReference>
<evidence type="ECO:0000256" key="2">
    <source>
        <dbReference type="PROSITE-ProRule" id="PRU00497"/>
    </source>
</evidence>
<accession>A0A7R8V0P3</accession>
<keyword evidence="3" id="KW-0732">Signal</keyword>
<dbReference type="OrthoDB" id="6343684at2759"/>
<dbReference type="FunCoup" id="A0A7R8V0P3">
    <property type="interactions" value="1"/>
</dbReference>
<dbReference type="GO" id="GO:0062129">
    <property type="term" value="C:chitin-based extracellular matrix"/>
    <property type="evidence" value="ECO:0007669"/>
    <property type="project" value="TreeGrafter"/>
</dbReference>
<feature type="chain" id="PRO_5031225524" description="Pupal cuticle protein Edg-78E" evidence="3">
    <location>
        <begin position="17"/>
        <end position="134"/>
    </location>
</feature>
<dbReference type="PROSITE" id="PS00233">
    <property type="entry name" value="CHIT_BIND_RR_1"/>
    <property type="match status" value="1"/>
</dbReference>
<evidence type="ECO:0000313" key="5">
    <source>
        <dbReference type="Proteomes" id="UP000594454"/>
    </source>
</evidence>
<dbReference type="InterPro" id="IPR050468">
    <property type="entry name" value="Cuticle_Struct_Prot"/>
</dbReference>
<dbReference type="PANTHER" id="PTHR10380:SF237">
    <property type="entry name" value="CUTICULAR PROTEIN 65AU, ISOFORM A-RELATED"/>
    <property type="match status" value="1"/>
</dbReference>
<dbReference type="Proteomes" id="UP000594454">
    <property type="component" value="Chromosome 5"/>
</dbReference>
<organism evidence="4 5">
    <name type="scientific">Hermetia illucens</name>
    <name type="common">Black soldier fly</name>
    <dbReference type="NCBI Taxonomy" id="343691"/>
    <lineage>
        <taxon>Eukaryota</taxon>
        <taxon>Metazoa</taxon>
        <taxon>Ecdysozoa</taxon>
        <taxon>Arthropoda</taxon>
        <taxon>Hexapoda</taxon>
        <taxon>Insecta</taxon>
        <taxon>Pterygota</taxon>
        <taxon>Neoptera</taxon>
        <taxon>Endopterygota</taxon>
        <taxon>Diptera</taxon>
        <taxon>Brachycera</taxon>
        <taxon>Stratiomyomorpha</taxon>
        <taxon>Stratiomyidae</taxon>
        <taxon>Hermetiinae</taxon>
        <taxon>Hermetia</taxon>
    </lineage>
</organism>
<dbReference type="InterPro" id="IPR000618">
    <property type="entry name" value="Insect_cuticle"/>
</dbReference>
<dbReference type="InParanoid" id="A0A7R8V0P3"/>
<reference evidence="4 5" key="1">
    <citation type="submission" date="2020-11" db="EMBL/GenBank/DDBJ databases">
        <authorList>
            <person name="Wallbank WR R."/>
            <person name="Pardo Diaz C."/>
            <person name="Kozak K."/>
            <person name="Martin S."/>
            <person name="Jiggins C."/>
            <person name="Moest M."/>
            <person name="Warren A I."/>
            <person name="Generalovic N T."/>
            <person name="Byers J.R.P. K."/>
            <person name="Montejo-Kovacevich G."/>
            <person name="Yen C E."/>
        </authorList>
    </citation>
    <scope>NUCLEOTIDE SEQUENCE [LARGE SCALE GENOMIC DNA]</scope>
</reference>
<keyword evidence="1 2" id="KW-0193">Cuticle</keyword>
<dbReference type="InterPro" id="IPR031311">
    <property type="entry name" value="CHIT_BIND_RR_consensus"/>
</dbReference>
<evidence type="ECO:0000313" key="4">
    <source>
        <dbReference type="EMBL" id="CAD7090691.1"/>
    </source>
</evidence>
<sequence>MFKFIVLAAIVALAAAQHGQHYSSPEAAAEIRSFGSDVSPDGSYQYSYETSNGIAAQEQGVGGHSAAGAASHTSPEGIPIKLTYTADENGFHPEGAHLPVPPPPEPIPDYIVRALQWIEAHPYKEEYANKPQRY</sequence>
<proteinExistence type="predicted"/>
<dbReference type="PROSITE" id="PS51155">
    <property type="entry name" value="CHIT_BIND_RR_2"/>
    <property type="match status" value="1"/>
</dbReference>
<evidence type="ECO:0000256" key="3">
    <source>
        <dbReference type="SAM" id="SignalP"/>
    </source>
</evidence>
<gene>
    <name evidence="4" type="ORF">HERILL_LOCUS13158</name>
</gene>
<evidence type="ECO:0000256" key="1">
    <source>
        <dbReference type="ARBA" id="ARBA00022460"/>
    </source>
</evidence>
<dbReference type="EMBL" id="LR899013">
    <property type="protein sequence ID" value="CAD7090691.1"/>
    <property type="molecule type" value="Genomic_DNA"/>
</dbReference>
<name>A0A7R8V0P3_HERIL</name>
<dbReference type="Pfam" id="PF00379">
    <property type="entry name" value="Chitin_bind_4"/>
    <property type="match status" value="1"/>
</dbReference>
<protein>
    <recommendedName>
        <fullName evidence="6">Pupal cuticle protein Edg-78E</fullName>
    </recommendedName>
</protein>
<dbReference type="PRINTS" id="PR00947">
    <property type="entry name" value="CUTICLE"/>
</dbReference>
<keyword evidence="5" id="KW-1185">Reference proteome</keyword>
<feature type="signal peptide" evidence="3">
    <location>
        <begin position="1"/>
        <end position="16"/>
    </location>
</feature>
<dbReference type="AlphaFoldDB" id="A0A7R8V0P3"/>
<dbReference type="GO" id="GO:0008010">
    <property type="term" value="F:structural constituent of chitin-based larval cuticle"/>
    <property type="evidence" value="ECO:0007669"/>
    <property type="project" value="TreeGrafter"/>
</dbReference>
<evidence type="ECO:0008006" key="6">
    <source>
        <dbReference type="Google" id="ProtNLM"/>
    </source>
</evidence>